<feature type="region of interest" description="Disordered" evidence="1">
    <location>
        <begin position="371"/>
        <end position="426"/>
    </location>
</feature>
<reference evidence="3 4" key="1">
    <citation type="submission" date="2018-07" db="EMBL/GenBank/DDBJ databases">
        <title>Genomic Encyclopedia of Type Strains, Phase III (KMG-III): the genomes of soil and plant-associated and newly described type strains.</title>
        <authorList>
            <person name="Whitman W."/>
        </authorList>
    </citation>
    <scope>NUCLEOTIDE SEQUENCE [LARGE SCALE GENOMIC DNA]</scope>
    <source>
        <strain evidence="3 4">CECT 8488</strain>
    </source>
</reference>
<evidence type="ECO:0000313" key="4">
    <source>
        <dbReference type="Proteomes" id="UP000256845"/>
    </source>
</evidence>
<dbReference type="Pfam" id="PF06594">
    <property type="entry name" value="HCBP_related"/>
    <property type="match status" value="1"/>
</dbReference>
<name>A0A3D9H2H6_9PROT</name>
<dbReference type="InterPro" id="IPR011049">
    <property type="entry name" value="Serralysin-like_metalloprot_C"/>
</dbReference>
<feature type="compositionally biased region" description="Polar residues" evidence="1">
    <location>
        <begin position="69"/>
        <end position="94"/>
    </location>
</feature>
<dbReference type="OrthoDB" id="5485153at2"/>
<dbReference type="Proteomes" id="UP000256845">
    <property type="component" value="Unassembled WGS sequence"/>
</dbReference>
<protein>
    <recommendedName>
        <fullName evidence="2">Haemolysin-type calcium binding-related domain-containing protein</fullName>
    </recommendedName>
</protein>
<dbReference type="SUPFAM" id="SSF51120">
    <property type="entry name" value="beta-Roll"/>
    <property type="match status" value="1"/>
</dbReference>
<dbReference type="AlphaFoldDB" id="A0A3D9H2H6"/>
<feature type="compositionally biased region" description="Gly residues" evidence="1">
    <location>
        <begin position="376"/>
        <end position="387"/>
    </location>
</feature>
<dbReference type="Pfam" id="PF00353">
    <property type="entry name" value="HemolysinCabind"/>
    <property type="match status" value="2"/>
</dbReference>
<feature type="compositionally biased region" description="Low complexity" evidence="1">
    <location>
        <begin position="409"/>
        <end position="426"/>
    </location>
</feature>
<proteinExistence type="predicted"/>
<feature type="compositionally biased region" description="Low complexity" evidence="1">
    <location>
        <begin position="1"/>
        <end position="27"/>
    </location>
</feature>
<dbReference type="InterPro" id="IPR018511">
    <property type="entry name" value="Hemolysin-typ_Ca-bd_CS"/>
</dbReference>
<evidence type="ECO:0000259" key="2">
    <source>
        <dbReference type="Pfam" id="PF06594"/>
    </source>
</evidence>
<dbReference type="GO" id="GO:0005509">
    <property type="term" value="F:calcium ion binding"/>
    <property type="evidence" value="ECO:0007669"/>
    <property type="project" value="InterPro"/>
</dbReference>
<feature type="region of interest" description="Disordered" evidence="1">
    <location>
        <begin position="59"/>
        <end position="99"/>
    </location>
</feature>
<comment type="caution">
    <text evidence="3">The sequence shown here is derived from an EMBL/GenBank/DDBJ whole genome shotgun (WGS) entry which is preliminary data.</text>
</comment>
<evidence type="ECO:0000256" key="1">
    <source>
        <dbReference type="SAM" id="MobiDB-lite"/>
    </source>
</evidence>
<dbReference type="PRINTS" id="PR00313">
    <property type="entry name" value="CABNDNGRPT"/>
</dbReference>
<feature type="region of interest" description="Disordered" evidence="1">
    <location>
        <begin position="1"/>
        <end position="36"/>
    </location>
</feature>
<dbReference type="Gene3D" id="2.150.10.10">
    <property type="entry name" value="Serralysin-like metalloprotease, C-terminal"/>
    <property type="match status" value="1"/>
</dbReference>
<sequence>MSSNVSASGVSSPSWFTSASPSASSSQFGGGASALQDQPWYNELNDMITTLTNKLDQQRAGVDGGASEGSFTQSGSVGSNSWGSASGLGSSETKAPSARIVDVGDESGAVLGSRGNDEFRLTQDSNVRGTIRGGDGNDVITLEEGFKRNDQGQIVNEKTGDVVRTHGIEAVKETVNHQTELKMKDGVMNVEGQKSLDIQLDNLGGGGLYENSMMMTFKDQEGKVIKHVNMTDMDQDGMKNIKMNVPEGAVTANLVLVADGKKAGFGEGQQVQMLQDGDKTRMLNMEGQQFVGNAISSDPRDNPGGRINFLEFPNDDGSVSYNIEDQADGGDLSFNNERITLRVTGNRDIEQYSSLDGTPLSADLEQQNRAARGESNGNGNGNVGSAGAGSSEAMDKLKEMAAAQSSKLSGESFSNSGAGGSSNTLNSGNVSYASGSRAAAENSDDMITSHVQNYSMAINNGVHNFYTDAGEEGTLVTSGNRDVVHDAVGNKIIQTGAGDDTVHISNSINQTRSEMFVDGGTGDDRLNLRNVDYKSIHFDSPGDTRNGHIEFDNGSRVEFNNMRSVIMNDKTFITEEDGTSKLHFAEGEQGIFVDRANYSQEDRAITGWTQNSSGEGVRTDYDVTAHYGTSKHDYFCGAGGGGAGDDNPDYRAEFHGRGGNDFIRGSGADDKLFGDSGDDQIVGGRGDDFLRGGLGNDRLEGERGTDVVFGGLGNDTYVFNRGDGEMRSYDVGGNDTIELHGANLEELSFHRFDQNLAIKINGTSDIVSIRGYFDNSEDNGIETLKLDNQTIALNQDWVNSRLA</sequence>
<accession>A0A3D9H2H6</accession>
<keyword evidence="4" id="KW-1185">Reference proteome</keyword>
<dbReference type="PROSITE" id="PS00330">
    <property type="entry name" value="HEMOLYSIN_CALCIUM"/>
    <property type="match status" value="1"/>
</dbReference>
<dbReference type="InterPro" id="IPR010566">
    <property type="entry name" value="Haemolys_ca-bd"/>
</dbReference>
<dbReference type="RefSeq" id="WP_147301108.1">
    <property type="nucleotide sequence ID" value="NZ_QRDW01000021.1"/>
</dbReference>
<organism evidence="3 4">
    <name type="scientific">Aestuariispira insulae</name>
    <dbReference type="NCBI Taxonomy" id="1461337"/>
    <lineage>
        <taxon>Bacteria</taxon>
        <taxon>Pseudomonadati</taxon>
        <taxon>Pseudomonadota</taxon>
        <taxon>Alphaproteobacteria</taxon>
        <taxon>Rhodospirillales</taxon>
        <taxon>Kiloniellaceae</taxon>
        <taxon>Aestuariispira</taxon>
    </lineage>
</organism>
<dbReference type="EMBL" id="QRDW01000021">
    <property type="protein sequence ID" value="RED43694.1"/>
    <property type="molecule type" value="Genomic_DNA"/>
</dbReference>
<feature type="region of interest" description="Disordered" evidence="1">
    <location>
        <begin position="293"/>
        <end position="315"/>
    </location>
</feature>
<gene>
    <name evidence="3" type="ORF">DFP90_1215</name>
</gene>
<dbReference type="InterPro" id="IPR001343">
    <property type="entry name" value="Hemolysn_Ca-bd"/>
</dbReference>
<evidence type="ECO:0000313" key="3">
    <source>
        <dbReference type="EMBL" id="RED43694.1"/>
    </source>
</evidence>
<feature type="domain" description="Haemolysin-type calcium binding-related" evidence="2">
    <location>
        <begin position="755"/>
        <end position="788"/>
    </location>
</feature>